<dbReference type="GO" id="GO:0000287">
    <property type="term" value="F:magnesium ion binding"/>
    <property type="evidence" value="ECO:0007669"/>
    <property type="project" value="TreeGrafter"/>
</dbReference>
<evidence type="ECO:0000313" key="1">
    <source>
        <dbReference type="EMBL" id="TWD84514.1"/>
    </source>
</evidence>
<proteinExistence type="predicted"/>
<organism evidence="1 2">
    <name type="scientific">Kribbella amoyensis</name>
    <dbReference type="NCBI Taxonomy" id="996641"/>
    <lineage>
        <taxon>Bacteria</taxon>
        <taxon>Bacillati</taxon>
        <taxon>Actinomycetota</taxon>
        <taxon>Actinomycetes</taxon>
        <taxon>Propionibacteriales</taxon>
        <taxon>Kribbellaceae</taxon>
        <taxon>Kribbella</taxon>
    </lineage>
</organism>
<dbReference type="Gene3D" id="3.30.1240.10">
    <property type="match status" value="1"/>
</dbReference>
<dbReference type="EMBL" id="VIVK01000001">
    <property type="protein sequence ID" value="TWD84514.1"/>
    <property type="molecule type" value="Genomic_DNA"/>
</dbReference>
<protein>
    <submittedName>
        <fullName evidence="1">Uncharacterized protein</fullName>
    </submittedName>
</protein>
<dbReference type="InterPro" id="IPR036412">
    <property type="entry name" value="HAD-like_sf"/>
</dbReference>
<dbReference type="SUPFAM" id="SSF56784">
    <property type="entry name" value="HAD-like"/>
    <property type="match status" value="1"/>
</dbReference>
<reference evidence="1 2" key="1">
    <citation type="submission" date="2019-06" db="EMBL/GenBank/DDBJ databases">
        <title>Sequencing the genomes of 1000 actinobacteria strains.</title>
        <authorList>
            <person name="Klenk H.-P."/>
        </authorList>
    </citation>
    <scope>NUCLEOTIDE SEQUENCE [LARGE SCALE GENOMIC DNA]</scope>
    <source>
        <strain evidence="1 2">DSM 24683</strain>
    </source>
</reference>
<keyword evidence="2" id="KW-1185">Reference proteome</keyword>
<name>A0A561C068_9ACTN</name>
<dbReference type="Proteomes" id="UP000318380">
    <property type="component" value="Unassembled WGS sequence"/>
</dbReference>
<gene>
    <name evidence="1" type="ORF">FB561_5706</name>
</gene>
<dbReference type="GO" id="GO:0016791">
    <property type="term" value="F:phosphatase activity"/>
    <property type="evidence" value="ECO:0007669"/>
    <property type="project" value="TreeGrafter"/>
</dbReference>
<dbReference type="OrthoDB" id="9781367at2"/>
<dbReference type="InterPro" id="IPR023214">
    <property type="entry name" value="HAD_sf"/>
</dbReference>
<dbReference type="RefSeq" id="WP_145811922.1">
    <property type="nucleotide sequence ID" value="NZ_VIVK01000001.1"/>
</dbReference>
<dbReference type="PANTHER" id="PTHR10000">
    <property type="entry name" value="PHOSPHOSERINE PHOSPHATASE"/>
    <property type="match status" value="1"/>
</dbReference>
<dbReference type="Gene3D" id="3.40.50.1000">
    <property type="entry name" value="HAD superfamily/HAD-like"/>
    <property type="match status" value="1"/>
</dbReference>
<accession>A0A561C068</accession>
<dbReference type="AlphaFoldDB" id="A0A561C068"/>
<dbReference type="GO" id="GO:0005829">
    <property type="term" value="C:cytosol"/>
    <property type="evidence" value="ECO:0007669"/>
    <property type="project" value="TreeGrafter"/>
</dbReference>
<dbReference type="PANTHER" id="PTHR10000:SF8">
    <property type="entry name" value="HAD SUPERFAMILY HYDROLASE-LIKE, TYPE 3"/>
    <property type="match status" value="1"/>
</dbReference>
<sequence>MTRHRESGSHSAAGRGTDGIRLVLLDVDGTLIGNHGVHPRVWPALAKARGEGIRVGLCTGRPGIGSTLELAAEVGPDEPHILLSGAVVGSPGRPPMLTTSLAPPLVRALRDLAAAHGVPLELYIGEAMVVEQLDRITVLHAESLGVTPTVLASLADLTDQPVAACFTVPRDQWASLEAACAGLPLASVSAATTPWAPDSIFVNVGAAGTSKGAAISWLIKHLDLTRDSVAMVGDGMNDLDAFDAVGLSIAVAGAPLEVRTAADLVVGDADQGAVADALEHILGRQAGNHQSAC</sequence>
<evidence type="ECO:0000313" key="2">
    <source>
        <dbReference type="Proteomes" id="UP000318380"/>
    </source>
</evidence>
<comment type="caution">
    <text evidence="1">The sequence shown here is derived from an EMBL/GenBank/DDBJ whole genome shotgun (WGS) entry which is preliminary data.</text>
</comment>
<dbReference type="Pfam" id="PF08282">
    <property type="entry name" value="Hydrolase_3"/>
    <property type="match status" value="1"/>
</dbReference>